<keyword evidence="1" id="KW-0143">Chaperone</keyword>
<dbReference type="STRING" id="1276538.A0A1X7S7B8"/>
<dbReference type="InterPro" id="IPR051938">
    <property type="entry name" value="Apopto_cytoskel_mod"/>
</dbReference>
<dbReference type="Pfam" id="PF00226">
    <property type="entry name" value="DnaJ"/>
    <property type="match status" value="1"/>
</dbReference>
<feature type="compositionally biased region" description="Basic and acidic residues" evidence="2">
    <location>
        <begin position="141"/>
        <end position="177"/>
    </location>
</feature>
<evidence type="ECO:0000313" key="5">
    <source>
        <dbReference type="Proteomes" id="UP000215127"/>
    </source>
</evidence>
<accession>A0A1X7S7B8</accession>
<dbReference type="Proteomes" id="UP000215127">
    <property type="component" value="Chromosome 12"/>
</dbReference>
<dbReference type="PROSITE" id="PS50076">
    <property type="entry name" value="DNAJ_2"/>
    <property type="match status" value="1"/>
</dbReference>
<evidence type="ECO:0000259" key="3">
    <source>
        <dbReference type="PROSITE" id="PS50076"/>
    </source>
</evidence>
<name>A0A1X7S7B8_ZYMT9</name>
<protein>
    <recommendedName>
        <fullName evidence="3">J domain-containing protein</fullName>
    </recommendedName>
</protein>
<proteinExistence type="predicted"/>
<dbReference type="InterPro" id="IPR036869">
    <property type="entry name" value="J_dom_sf"/>
</dbReference>
<sequence>MAPLPTSEDYYLILEVESSATTEEITQSYRRLALKLHPDRNDRPNATQAFQKLGQAYETLKDDDERRKYDRLRRFRDTTPTPWTSAQRQQADPWSQAREEARQAEDYFRRAFRDMEARYEAFWRDQGDFMEQARQARAEARARADAKAKATAETMRQRRQAEEKQRQREKEEEEQRCRHGGGGWWPKVTSRGPCGKCGGEEEEYLLQCPDCDMRVCAKCQCELRPKMEPKKWKKAKKSKKTK</sequence>
<evidence type="ECO:0000313" key="4">
    <source>
        <dbReference type="EMBL" id="SMQ55572.1"/>
    </source>
</evidence>
<dbReference type="PANTHER" id="PTHR44145">
    <property type="entry name" value="DNAJ HOMOLOG SUBFAMILY A MEMBER 3, MITOCHONDRIAL"/>
    <property type="match status" value="1"/>
</dbReference>
<reference evidence="4 5" key="1">
    <citation type="submission" date="2016-06" db="EMBL/GenBank/DDBJ databases">
        <authorList>
            <person name="Kjaerup R.B."/>
            <person name="Dalgaard T.S."/>
            <person name="Juul-Madsen H.R."/>
        </authorList>
    </citation>
    <scope>NUCLEOTIDE SEQUENCE [LARGE SCALE GENOMIC DNA]</scope>
</reference>
<dbReference type="EMBL" id="LT853703">
    <property type="protein sequence ID" value="SMQ55572.1"/>
    <property type="molecule type" value="Genomic_DNA"/>
</dbReference>
<organism evidence="4 5">
    <name type="scientific">Zymoseptoria tritici (strain ST99CH_3D7)</name>
    <dbReference type="NCBI Taxonomy" id="1276538"/>
    <lineage>
        <taxon>Eukaryota</taxon>
        <taxon>Fungi</taxon>
        <taxon>Dikarya</taxon>
        <taxon>Ascomycota</taxon>
        <taxon>Pezizomycotina</taxon>
        <taxon>Dothideomycetes</taxon>
        <taxon>Dothideomycetidae</taxon>
        <taxon>Mycosphaerellales</taxon>
        <taxon>Mycosphaerellaceae</taxon>
        <taxon>Zymoseptoria</taxon>
    </lineage>
</organism>
<keyword evidence="5" id="KW-1185">Reference proteome</keyword>
<dbReference type="InterPro" id="IPR001623">
    <property type="entry name" value="DnaJ_domain"/>
</dbReference>
<dbReference type="Gene3D" id="1.10.287.110">
    <property type="entry name" value="DnaJ domain"/>
    <property type="match status" value="1"/>
</dbReference>
<evidence type="ECO:0000256" key="1">
    <source>
        <dbReference type="ARBA" id="ARBA00023186"/>
    </source>
</evidence>
<dbReference type="CDD" id="cd06257">
    <property type="entry name" value="DnaJ"/>
    <property type="match status" value="1"/>
</dbReference>
<gene>
    <name evidence="4" type="ORF">ZT3D7_G10727</name>
</gene>
<dbReference type="InterPro" id="IPR018253">
    <property type="entry name" value="DnaJ_domain_CS"/>
</dbReference>
<dbReference type="SUPFAM" id="SSF46565">
    <property type="entry name" value="Chaperone J-domain"/>
    <property type="match status" value="1"/>
</dbReference>
<dbReference type="PROSITE" id="PS00636">
    <property type="entry name" value="DNAJ_1"/>
    <property type="match status" value="1"/>
</dbReference>
<feature type="region of interest" description="Disordered" evidence="2">
    <location>
        <begin position="141"/>
        <end position="182"/>
    </location>
</feature>
<evidence type="ECO:0000256" key="2">
    <source>
        <dbReference type="SAM" id="MobiDB-lite"/>
    </source>
</evidence>
<dbReference type="PANTHER" id="PTHR44145:SF3">
    <property type="entry name" value="DNAJ HOMOLOG SUBFAMILY A MEMBER 3, MITOCHONDRIAL"/>
    <property type="match status" value="1"/>
</dbReference>
<dbReference type="SMART" id="SM00271">
    <property type="entry name" value="DnaJ"/>
    <property type="match status" value="1"/>
</dbReference>
<dbReference type="AlphaFoldDB" id="A0A1X7S7B8"/>
<dbReference type="PRINTS" id="PR00625">
    <property type="entry name" value="JDOMAIN"/>
</dbReference>
<feature type="domain" description="J" evidence="3">
    <location>
        <begin position="9"/>
        <end position="73"/>
    </location>
</feature>